<sequence length="29" mass="3002">MMRTPAPLFGLCLVGAVLAYCFLVATGSV</sequence>
<proteinExistence type="predicted"/>
<reference evidence="1 2" key="1">
    <citation type="submission" date="2023-07" db="EMBL/GenBank/DDBJ databases">
        <title>Sorghum-associated microbial communities from plants grown in Nebraska, USA.</title>
        <authorList>
            <person name="Schachtman D."/>
        </authorList>
    </citation>
    <scope>NUCLEOTIDE SEQUENCE [LARGE SCALE GENOMIC DNA]</scope>
    <source>
        <strain evidence="1 2">BE310</strain>
    </source>
</reference>
<dbReference type="Proteomes" id="UP001180536">
    <property type="component" value="Unassembled WGS sequence"/>
</dbReference>
<keyword evidence="2" id="KW-1185">Reference proteome</keyword>
<gene>
    <name evidence="1" type="ORF">J2X16_002196</name>
</gene>
<dbReference type="EMBL" id="JAVDXQ010000003">
    <property type="protein sequence ID" value="MDR7296849.1"/>
    <property type="molecule type" value="Genomic_DNA"/>
</dbReference>
<organism evidence="1 2">
    <name type="scientific">Pelomonas aquatica</name>
    <dbReference type="NCBI Taxonomy" id="431058"/>
    <lineage>
        <taxon>Bacteria</taxon>
        <taxon>Pseudomonadati</taxon>
        <taxon>Pseudomonadota</taxon>
        <taxon>Betaproteobacteria</taxon>
        <taxon>Burkholderiales</taxon>
        <taxon>Sphaerotilaceae</taxon>
        <taxon>Roseateles</taxon>
    </lineage>
</organism>
<protein>
    <submittedName>
        <fullName evidence="1">Uncharacterized protein</fullName>
    </submittedName>
</protein>
<comment type="caution">
    <text evidence="1">The sequence shown here is derived from an EMBL/GenBank/DDBJ whole genome shotgun (WGS) entry which is preliminary data.</text>
</comment>
<evidence type="ECO:0000313" key="2">
    <source>
        <dbReference type="Proteomes" id="UP001180536"/>
    </source>
</evidence>
<evidence type="ECO:0000313" key="1">
    <source>
        <dbReference type="EMBL" id="MDR7296849.1"/>
    </source>
</evidence>
<accession>A0ABU1Z8B5</accession>
<name>A0ABU1Z8B5_9BURK</name>